<dbReference type="Proteomes" id="UP000594454">
    <property type="component" value="Chromosome 6"/>
</dbReference>
<evidence type="ECO:0000313" key="6">
    <source>
        <dbReference type="Proteomes" id="UP000594454"/>
    </source>
</evidence>
<keyword evidence="2" id="KW-0677">Repeat</keyword>
<reference evidence="5 6" key="1">
    <citation type="submission" date="2020-11" db="EMBL/GenBank/DDBJ databases">
        <authorList>
            <person name="Wallbank WR R."/>
            <person name="Pardo Diaz C."/>
            <person name="Kozak K."/>
            <person name="Martin S."/>
            <person name="Jiggins C."/>
            <person name="Moest M."/>
            <person name="Warren A I."/>
            <person name="Generalovic N T."/>
            <person name="Byers J.R.P. K."/>
            <person name="Montejo-Kovacevich G."/>
            <person name="Yen C E."/>
        </authorList>
    </citation>
    <scope>NUCLEOTIDE SEQUENCE [LARGE SCALE GENOMIC DNA]</scope>
</reference>
<dbReference type="SMART" id="SM00875">
    <property type="entry name" value="BACK"/>
    <property type="match status" value="2"/>
</dbReference>
<dbReference type="AlphaFoldDB" id="A0A7R8V7K3"/>
<feature type="domain" description="BTB" evidence="4">
    <location>
        <begin position="228"/>
        <end position="295"/>
    </location>
</feature>
<sequence length="459" mass="53796">MEHFEPEIAEIVTKYLHNGRINLCADTVMDIFQMAIFLQLDELSIICAGFMQDSVNLTNCIAFWKFAAYFEKEIMELDKFDPEIDDMVMGYLYSGKIKLTKETAVNVFKMANLLKIEKLRAICIAFVREKLSLQNCLQYWELADVDPECEFRTYVQTYIIKSLNDVMNRTDFLELEMKQILRLLGGIKVTQSELPNRAELIHSALMKWISHNVPKRLPHIGYLLRLSFDLVLRVRDKEIPVHKLKLVGASKYFESLFSGCFADSGKNVIELDQFETAMVEMVVEFIYTGKMELSIDMIVDIFEVADFLQVENLLQLCDRFFIDSASSVNCVDFWKFADFYGRTSLRTHLQTYIWKSFEDVTKTTDFLELEFEDLKSLMTDPEMSEFEQLHPYEMMFSASMLWINHDVTMRRVYIGRLLELLKDEEIRDSFLQDVIMPNELITEYFANGRWLVEKCYGSS</sequence>
<dbReference type="InterPro" id="IPR000210">
    <property type="entry name" value="BTB/POZ_dom"/>
</dbReference>
<dbReference type="SMART" id="SM00225">
    <property type="entry name" value="BTB"/>
    <property type="match status" value="2"/>
</dbReference>
<name>A0A7R8V7K3_HERIL</name>
<dbReference type="Gene3D" id="1.25.40.420">
    <property type="match status" value="2"/>
</dbReference>
<dbReference type="PROSITE" id="PS50097">
    <property type="entry name" value="BTB"/>
    <property type="match status" value="1"/>
</dbReference>
<evidence type="ECO:0000256" key="2">
    <source>
        <dbReference type="ARBA" id="ARBA00022737"/>
    </source>
</evidence>
<dbReference type="EMBL" id="LR899014">
    <property type="protein sequence ID" value="CAD7093577.1"/>
    <property type="molecule type" value="Genomic_DNA"/>
</dbReference>
<evidence type="ECO:0000256" key="1">
    <source>
        <dbReference type="ARBA" id="ARBA00022441"/>
    </source>
</evidence>
<protein>
    <recommendedName>
        <fullName evidence="4">BTB domain-containing protein</fullName>
    </recommendedName>
</protein>
<dbReference type="OrthoDB" id="6418787at2759"/>
<accession>A0A7R8V7K3</accession>
<dbReference type="Pfam" id="PF07707">
    <property type="entry name" value="BACK"/>
    <property type="match status" value="2"/>
</dbReference>
<evidence type="ECO:0000259" key="4">
    <source>
        <dbReference type="PROSITE" id="PS50097"/>
    </source>
</evidence>
<dbReference type="InterPro" id="IPR011333">
    <property type="entry name" value="SKP1/BTB/POZ_sf"/>
</dbReference>
<evidence type="ECO:0000313" key="5">
    <source>
        <dbReference type="EMBL" id="CAD7093577.1"/>
    </source>
</evidence>
<keyword evidence="6" id="KW-1185">Reference proteome</keyword>
<keyword evidence="1" id="KW-0880">Kelch repeat</keyword>
<organism evidence="5 6">
    <name type="scientific">Hermetia illucens</name>
    <name type="common">Black soldier fly</name>
    <dbReference type="NCBI Taxonomy" id="343691"/>
    <lineage>
        <taxon>Eukaryota</taxon>
        <taxon>Metazoa</taxon>
        <taxon>Ecdysozoa</taxon>
        <taxon>Arthropoda</taxon>
        <taxon>Hexapoda</taxon>
        <taxon>Insecta</taxon>
        <taxon>Pterygota</taxon>
        <taxon>Neoptera</taxon>
        <taxon>Endopterygota</taxon>
        <taxon>Diptera</taxon>
        <taxon>Brachycera</taxon>
        <taxon>Stratiomyomorpha</taxon>
        <taxon>Stratiomyidae</taxon>
        <taxon>Hermetiinae</taxon>
        <taxon>Hermetia</taxon>
    </lineage>
</organism>
<gene>
    <name evidence="5" type="ORF">HERILL_LOCUS15851</name>
</gene>
<dbReference type="PANTHER" id="PTHR24412:SF489">
    <property type="entry name" value="RING FINGER DOMAIN AND KELCH REPEAT-CONTAINING PROTEIN DDB_G0271372"/>
    <property type="match status" value="1"/>
</dbReference>
<dbReference type="Pfam" id="PF00651">
    <property type="entry name" value="BTB"/>
    <property type="match status" value="2"/>
</dbReference>
<dbReference type="CDD" id="cd18186">
    <property type="entry name" value="BTB_POZ_ZBTB_KLHL-like"/>
    <property type="match status" value="1"/>
</dbReference>
<dbReference type="InParanoid" id="A0A7R8V7K3"/>
<dbReference type="PANTHER" id="PTHR24412">
    <property type="entry name" value="KELCH PROTEIN"/>
    <property type="match status" value="1"/>
</dbReference>
<keyword evidence="3" id="KW-0009">Actin-binding</keyword>
<proteinExistence type="predicted"/>
<dbReference type="SUPFAM" id="SSF54695">
    <property type="entry name" value="POZ domain"/>
    <property type="match status" value="3"/>
</dbReference>
<dbReference type="Gene3D" id="3.30.710.10">
    <property type="entry name" value="Potassium Channel Kv1.1, Chain A"/>
    <property type="match status" value="3"/>
</dbReference>
<dbReference type="InterPro" id="IPR011705">
    <property type="entry name" value="BACK"/>
</dbReference>
<evidence type="ECO:0000256" key="3">
    <source>
        <dbReference type="ARBA" id="ARBA00023203"/>
    </source>
</evidence>